<dbReference type="EMBL" id="CADIKF010000008">
    <property type="protein sequence ID" value="CAB3752095.1"/>
    <property type="molecule type" value="Genomic_DNA"/>
</dbReference>
<dbReference type="EC" id="1.1.1.100" evidence="2"/>
<reference evidence="2 3" key="1">
    <citation type="submission" date="2020-04" db="EMBL/GenBank/DDBJ databases">
        <authorList>
            <person name="De Canck E."/>
        </authorList>
    </citation>
    <scope>NUCLEOTIDE SEQUENCE [LARGE SCALE GENOMIC DNA]</scope>
    <source>
        <strain evidence="2 3">LMG 29739</strain>
    </source>
</reference>
<sequence>MNLRIEGRTALVLGAGGGLGRAIALRLAENGARCLLGDVHQASVDETARLIAQTGGTSHTAVWNLGEQGAFDELYAGLPEGFRNIDILVNNTGGPPPTLVSGQPGESWEKHFREMVLSVISLTDRLLPGMRERKWGRIVTSASSGVIAPIPNLGLSNALRSALVGWSKTLAREVACDGITCNVVVPGRIATRRIVELDEAKAKRDGTSAEAVAAASTASIPMKRYGKPDEYADCIAFLASERATYITGSVIRVDGGMLANV</sequence>
<dbReference type="PANTHER" id="PTHR42879:SF6">
    <property type="entry name" value="NADPH-DEPENDENT REDUCTASE BACG"/>
    <property type="match status" value="1"/>
</dbReference>
<dbReference type="SUPFAM" id="SSF51735">
    <property type="entry name" value="NAD(P)-binding Rossmann-fold domains"/>
    <property type="match status" value="1"/>
</dbReference>
<gene>
    <name evidence="2" type="primary">fabG_8</name>
    <name evidence="2" type="ORF">LMG29739_01411</name>
</gene>
<organism evidence="2 3">
    <name type="scientific">Paraburkholderia solisilvae</name>
    <dbReference type="NCBI Taxonomy" id="624376"/>
    <lineage>
        <taxon>Bacteria</taxon>
        <taxon>Pseudomonadati</taxon>
        <taxon>Pseudomonadota</taxon>
        <taxon>Betaproteobacteria</taxon>
        <taxon>Burkholderiales</taxon>
        <taxon>Burkholderiaceae</taxon>
        <taxon>Paraburkholderia</taxon>
    </lineage>
</organism>
<keyword evidence="2" id="KW-0560">Oxidoreductase</keyword>
<dbReference type="RefSeq" id="WP_175110156.1">
    <property type="nucleotide sequence ID" value="NZ_CADIKF010000008.1"/>
</dbReference>
<name>A0A6J5DGC5_9BURK</name>
<dbReference type="PANTHER" id="PTHR42879">
    <property type="entry name" value="3-OXOACYL-(ACYL-CARRIER-PROTEIN) REDUCTASE"/>
    <property type="match status" value="1"/>
</dbReference>
<dbReference type="InterPro" id="IPR050259">
    <property type="entry name" value="SDR"/>
</dbReference>
<dbReference type="Pfam" id="PF13561">
    <property type="entry name" value="adh_short_C2"/>
    <property type="match status" value="1"/>
</dbReference>
<proteinExistence type="inferred from homology"/>
<evidence type="ECO:0000256" key="1">
    <source>
        <dbReference type="ARBA" id="ARBA00006484"/>
    </source>
</evidence>
<dbReference type="InterPro" id="IPR002347">
    <property type="entry name" value="SDR_fam"/>
</dbReference>
<dbReference type="Proteomes" id="UP000494329">
    <property type="component" value="Unassembled WGS sequence"/>
</dbReference>
<dbReference type="AlphaFoldDB" id="A0A6J5DGC5"/>
<comment type="similarity">
    <text evidence="1">Belongs to the short-chain dehydrogenases/reductases (SDR) family.</text>
</comment>
<evidence type="ECO:0000313" key="3">
    <source>
        <dbReference type="Proteomes" id="UP000494329"/>
    </source>
</evidence>
<dbReference type="Gene3D" id="3.40.50.720">
    <property type="entry name" value="NAD(P)-binding Rossmann-like Domain"/>
    <property type="match status" value="1"/>
</dbReference>
<dbReference type="PRINTS" id="PR00081">
    <property type="entry name" value="GDHRDH"/>
</dbReference>
<protein>
    <submittedName>
        <fullName evidence="2">3-oxoacyl-[acyl-carrier-protein] reductase FabG</fullName>
        <ecNumber evidence="2">1.1.1.100</ecNumber>
    </submittedName>
</protein>
<dbReference type="InterPro" id="IPR036291">
    <property type="entry name" value="NAD(P)-bd_dom_sf"/>
</dbReference>
<accession>A0A6J5DGC5</accession>
<dbReference type="GO" id="GO:0004316">
    <property type="term" value="F:3-oxoacyl-[acyl-carrier-protein] reductase (NADPH) activity"/>
    <property type="evidence" value="ECO:0007669"/>
    <property type="project" value="UniProtKB-EC"/>
</dbReference>
<evidence type="ECO:0000313" key="2">
    <source>
        <dbReference type="EMBL" id="CAB3752095.1"/>
    </source>
</evidence>
<keyword evidence="3" id="KW-1185">Reference proteome</keyword>